<feature type="compositionally biased region" description="Low complexity" evidence="1">
    <location>
        <begin position="132"/>
        <end position="142"/>
    </location>
</feature>
<dbReference type="Gramene" id="OMERI12G05480.3">
    <property type="protein sequence ID" value="OMERI12G05480.3"/>
    <property type="gene ID" value="OMERI12G05480"/>
</dbReference>
<sequence length="227" mass="24262">MTPPRSSSPRAMTPPWSAPDGVDSATHSAFSSLLLAPHLPVAMPPPNTHIGEIKTFPILTGHYPSVPHAANPSEAETEAATTWPCAGAAAATTESSPPPCGLSPHPRGSRCPRRHLLLPPPEPASSPPPRSEPISTPSAAAPAADGLVDLSSLSAVKFHPDPEQKLDIELRADQFTCQFHPDPEQKLDIELRADQFTCQRYVTEPALQGNGMMFIFEVTTNIYGCRL</sequence>
<feature type="compositionally biased region" description="Basic residues" evidence="1">
    <location>
        <begin position="107"/>
        <end position="116"/>
    </location>
</feature>
<organism evidence="2">
    <name type="scientific">Oryza meridionalis</name>
    <dbReference type="NCBI Taxonomy" id="40149"/>
    <lineage>
        <taxon>Eukaryota</taxon>
        <taxon>Viridiplantae</taxon>
        <taxon>Streptophyta</taxon>
        <taxon>Embryophyta</taxon>
        <taxon>Tracheophyta</taxon>
        <taxon>Spermatophyta</taxon>
        <taxon>Magnoliopsida</taxon>
        <taxon>Liliopsida</taxon>
        <taxon>Poales</taxon>
        <taxon>Poaceae</taxon>
        <taxon>BOP clade</taxon>
        <taxon>Oryzoideae</taxon>
        <taxon>Oryzeae</taxon>
        <taxon>Oryzinae</taxon>
        <taxon>Oryza</taxon>
    </lineage>
</organism>
<protein>
    <submittedName>
        <fullName evidence="2">Uncharacterized protein</fullName>
    </submittedName>
</protein>
<feature type="region of interest" description="Disordered" evidence="1">
    <location>
        <begin position="88"/>
        <end position="142"/>
    </location>
</feature>
<proteinExistence type="predicted"/>
<evidence type="ECO:0000313" key="2">
    <source>
        <dbReference type="EnsemblPlants" id="OMERI12G05480.3"/>
    </source>
</evidence>
<reference evidence="2" key="2">
    <citation type="submission" date="2018-05" db="EMBL/GenBank/DDBJ databases">
        <title>OmerRS3 (Oryza meridionalis Reference Sequence Version 3).</title>
        <authorList>
            <person name="Zhang J."/>
            <person name="Kudrna D."/>
            <person name="Lee S."/>
            <person name="Talag J."/>
            <person name="Welchert J."/>
            <person name="Wing R.A."/>
        </authorList>
    </citation>
    <scope>NUCLEOTIDE SEQUENCE [LARGE SCALE GENOMIC DNA]</scope>
    <source>
        <strain evidence="2">cv. OR44</strain>
    </source>
</reference>
<dbReference type="AlphaFoldDB" id="A0A0E0FB27"/>
<dbReference type="Proteomes" id="UP000008021">
    <property type="component" value="Chromosome 12"/>
</dbReference>
<feature type="region of interest" description="Disordered" evidence="1">
    <location>
        <begin position="1"/>
        <end position="24"/>
    </location>
</feature>
<feature type="compositionally biased region" description="Polar residues" evidence="1">
    <location>
        <begin position="1"/>
        <end position="10"/>
    </location>
</feature>
<accession>A0A0E0FB27</accession>
<name>A0A0E0FB27_9ORYZ</name>
<dbReference type="EnsemblPlants" id="OMERI12G05480.3">
    <property type="protein sequence ID" value="OMERI12G05480.3"/>
    <property type="gene ID" value="OMERI12G05480"/>
</dbReference>
<keyword evidence="3" id="KW-1185">Reference proteome</keyword>
<evidence type="ECO:0000256" key="1">
    <source>
        <dbReference type="SAM" id="MobiDB-lite"/>
    </source>
</evidence>
<evidence type="ECO:0000313" key="3">
    <source>
        <dbReference type="Proteomes" id="UP000008021"/>
    </source>
</evidence>
<feature type="compositionally biased region" description="Pro residues" evidence="1">
    <location>
        <begin position="118"/>
        <end position="131"/>
    </location>
</feature>
<reference evidence="2" key="1">
    <citation type="submission" date="2015-04" db="UniProtKB">
        <authorList>
            <consortium name="EnsemblPlants"/>
        </authorList>
    </citation>
    <scope>IDENTIFICATION</scope>
</reference>